<organism evidence="1 2">
    <name type="scientific">Choanephora cucurbitarum</name>
    <dbReference type="NCBI Taxonomy" id="101091"/>
    <lineage>
        <taxon>Eukaryota</taxon>
        <taxon>Fungi</taxon>
        <taxon>Fungi incertae sedis</taxon>
        <taxon>Mucoromycota</taxon>
        <taxon>Mucoromycotina</taxon>
        <taxon>Mucoromycetes</taxon>
        <taxon>Mucorales</taxon>
        <taxon>Mucorineae</taxon>
        <taxon>Choanephoraceae</taxon>
        <taxon>Choanephoroideae</taxon>
        <taxon>Choanephora</taxon>
    </lineage>
</organism>
<proteinExistence type="predicted"/>
<comment type="caution">
    <text evidence="1">The sequence shown here is derived from an EMBL/GenBank/DDBJ whole genome shotgun (WGS) entry which is preliminary data.</text>
</comment>
<protein>
    <submittedName>
        <fullName evidence="1">Uncharacterized protein</fullName>
    </submittedName>
</protein>
<evidence type="ECO:0000313" key="2">
    <source>
        <dbReference type="Proteomes" id="UP000093000"/>
    </source>
</evidence>
<dbReference type="OrthoDB" id="2310186at2759"/>
<dbReference type="Proteomes" id="UP000093000">
    <property type="component" value="Unassembled WGS sequence"/>
</dbReference>
<reference evidence="1 2" key="1">
    <citation type="submission" date="2016-03" db="EMBL/GenBank/DDBJ databases">
        <title>Choanephora cucurbitarum.</title>
        <authorList>
            <person name="Min B."/>
            <person name="Park H."/>
            <person name="Park J.-H."/>
            <person name="Shin H.-D."/>
            <person name="Choi I.-G."/>
        </authorList>
    </citation>
    <scope>NUCLEOTIDE SEQUENCE [LARGE SCALE GENOMIC DNA]</scope>
    <source>
        <strain evidence="1 2">KUS-F28377</strain>
    </source>
</reference>
<keyword evidence="2" id="KW-1185">Reference proteome</keyword>
<accession>A0A1C7NQ29</accession>
<evidence type="ECO:0000313" key="1">
    <source>
        <dbReference type="EMBL" id="OBZ91203.1"/>
    </source>
</evidence>
<sequence length="81" mass="8786">MPNQLTAKGSIYWAVPLTMAAVTVYTAKKINTSTMASHPLRFVPSGEPTFDSANLDRIRADWYTKNKGIGLRDVSRSGGGV</sequence>
<gene>
    <name evidence="1" type="ORF">A0J61_00730</name>
</gene>
<name>A0A1C7NQ29_9FUNG</name>
<dbReference type="InParanoid" id="A0A1C7NQ29"/>
<dbReference type="AlphaFoldDB" id="A0A1C7NQ29"/>
<dbReference type="EMBL" id="LUGH01000018">
    <property type="protein sequence ID" value="OBZ91203.1"/>
    <property type="molecule type" value="Genomic_DNA"/>
</dbReference>